<sequence length="456" mass="51813">MSLSSLRKSSKMFGFSIQSITKSFWRKPYDTSKTSVKSEHFERYEKLRDQFMNASAALSIREIDSWSIAMWLLYYPVRYLDFVMSSHHRFLDRMTARLTQHRVFFPHGFFGDGWGDVTVSERIRKIAESDEMKRVHTIKNGIQWISVKAFPNLKVKLQEGSFRTTLEDDSVLPECSQTAYFELVTPLEMKKEKNFDTLVISLPGTGEHGYGHRRNTLAIPLALHGVSTLILEGPFYGKRKPPNQIGSKLRRVSDLPLLGQTTITEAKSLLYHFKEHHSYTRFVVAGSSMGGLHAAMTASTYPFDVGVVAWLAPLSGASAFAEGVLSNSCNWSALYNENIDLQDAISNRKDAIPFSAPSTEHMIKVHGDKESAKQRLVQLLSFTDITNFAPPKRPEATVFVYGTEDTYVGSSEAQRRKLQEKWQPMQIRCMKRGHVSGILLEQEVFQQTILQILQIL</sequence>
<dbReference type="Gene3D" id="3.40.50.1820">
    <property type="entry name" value="alpha/beta hydrolase"/>
    <property type="match status" value="1"/>
</dbReference>
<dbReference type="PANTHER" id="PTHR13617:SF14">
    <property type="entry name" value="PROTEIN ABHD18"/>
    <property type="match status" value="1"/>
</dbReference>
<dbReference type="InterPro" id="IPR029058">
    <property type="entry name" value="AB_hydrolase_fold"/>
</dbReference>
<dbReference type="Pfam" id="PF09752">
    <property type="entry name" value="ABHD18"/>
    <property type="match status" value="1"/>
</dbReference>
<dbReference type="InterPro" id="IPR019149">
    <property type="entry name" value="ABHD18"/>
</dbReference>
<gene>
    <name evidence="1" type="ORF">BN9_000980</name>
</gene>
<evidence type="ECO:0000313" key="2">
    <source>
        <dbReference type="Proteomes" id="UP000053237"/>
    </source>
</evidence>
<protein>
    <submittedName>
        <fullName evidence="1">Uncharacterized protein</fullName>
    </submittedName>
</protein>
<reference evidence="1 2" key="1">
    <citation type="submission" date="2012-05" db="EMBL/GenBank/DDBJ databases">
        <title>Recombination and specialization in a pathogen metapopulation.</title>
        <authorList>
            <person name="Gardiner A."/>
            <person name="Kemen E."/>
            <person name="Schultz-Larsen T."/>
            <person name="MacLean D."/>
            <person name="Van Oosterhout C."/>
            <person name="Jones J.D.G."/>
        </authorList>
    </citation>
    <scope>NUCLEOTIDE SEQUENCE [LARGE SCALE GENOMIC DNA]</scope>
    <source>
        <strain evidence="1 2">Ac Nc2</strain>
    </source>
</reference>
<name>A0A024FZ36_9STRA</name>
<evidence type="ECO:0000313" key="1">
    <source>
        <dbReference type="EMBL" id="CCI39315.1"/>
    </source>
</evidence>
<dbReference type="EMBL" id="CAIX01000001">
    <property type="protein sequence ID" value="CCI39315.1"/>
    <property type="molecule type" value="Genomic_DNA"/>
</dbReference>
<accession>A0A024FZ36</accession>
<dbReference type="OrthoDB" id="9987145at2759"/>
<proteinExistence type="predicted"/>
<keyword evidence="2" id="KW-1185">Reference proteome</keyword>
<dbReference type="SUPFAM" id="SSF53474">
    <property type="entry name" value="alpha/beta-Hydrolases"/>
    <property type="match status" value="1"/>
</dbReference>
<organism evidence="1 2">
    <name type="scientific">Albugo candida</name>
    <dbReference type="NCBI Taxonomy" id="65357"/>
    <lineage>
        <taxon>Eukaryota</taxon>
        <taxon>Sar</taxon>
        <taxon>Stramenopiles</taxon>
        <taxon>Oomycota</taxon>
        <taxon>Peronosporomycetes</taxon>
        <taxon>Albuginales</taxon>
        <taxon>Albuginaceae</taxon>
        <taxon>Albugo</taxon>
    </lineage>
</organism>
<comment type="caution">
    <text evidence="1">The sequence shown here is derived from an EMBL/GenBank/DDBJ whole genome shotgun (WGS) entry which is preliminary data.</text>
</comment>
<dbReference type="InParanoid" id="A0A024FZ36"/>
<dbReference type="AlphaFoldDB" id="A0A024FZ36"/>
<dbReference type="PANTHER" id="PTHR13617">
    <property type="entry name" value="PROTEIN ABHD18"/>
    <property type="match status" value="1"/>
</dbReference>
<dbReference type="Proteomes" id="UP000053237">
    <property type="component" value="Unassembled WGS sequence"/>
</dbReference>